<feature type="chain" id="PRO_5040490694" evidence="1">
    <location>
        <begin position="21"/>
        <end position="143"/>
    </location>
</feature>
<evidence type="ECO:0000313" key="3">
    <source>
        <dbReference type="Proteomes" id="UP000799772"/>
    </source>
</evidence>
<accession>A0A9P4M197</accession>
<evidence type="ECO:0000313" key="2">
    <source>
        <dbReference type="EMBL" id="KAF2094406.1"/>
    </source>
</evidence>
<name>A0A9P4M197_9PEZI</name>
<protein>
    <submittedName>
        <fullName evidence="2">Uncharacterized protein</fullName>
    </submittedName>
</protein>
<dbReference type="EMBL" id="ML978134">
    <property type="protein sequence ID" value="KAF2094406.1"/>
    <property type="molecule type" value="Genomic_DNA"/>
</dbReference>
<reference evidence="2" key="1">
    <citation type="journal article" date="2020" name="Stud. Mycol.">
        <title>101 Dothideomycetes genomes: a test case for predicting lifestyles and emergence of pathogens.</title>
        <authorList>
            <person name="Haridas S."/>
            <person name="Albert R."/>
            <person name="Binder M."/>
            <person name="Bloem J."/>
            <person name="Labutti K."/>
            <person name="Salamov A."/>
            <person name="Andreopoulos B."/>
            <person name="Baker S."/>
            <person name="Barry K."/>
            <person name="Bills G."/>
            <person name="Bluhm B."/>
            <person name="Cannon C."/>
            <person name="Castanera R."/>
            <person name="Culley D."/>
            <person name="Daum C."/>
            <person name="Ezra D."/>
            <person name="Gonzalez J."/>
            <person name="Henrissat B."/>
            <person name="Kuo A."/>
            <person name="Liang C."/>
            <person name="Lipzen A."/>
            <person name="Lutzoni F."/>
            <person name="Magnuson J."/>
            <person name="Mondo S."/>
            <person name="Nolan M."/>
            <person name="Ohm R."/>
            <person name="Pangilinan J."/>
            <person name="Park H.-J."/>
            <person name="Ramirez L."/>
            <person name="Alfaro M."/>
            <person name="Sun H."/>
            <person name="Tritt A."/>
            <person name="Yoshinaga Y."/>
            <person name="Zwiers L.-H."/>
            <person name="Turgeon B."/>
            <person name="Goodwin S."/>
            <person name="Spatafora J."/>
            <person name="Crous P."/>
            <person name="Grigoriev I."/>
        </authorList>
    </citation>
    <scope>NUCLEOTIDE SEQUENCE</scope>
    <source>
        <strain evidence="2">CBS 133067</strain>
    </source>
</reference>
<evidence type="ECO:0000256" key="1">
    <source>
        <dbReference type="SAM" id="SignalP"/>
    </source>
</evidence>
<gene>
    <name evidence="2" type="ORF">NA57DRAFT_60450</name>
</gene>
<keyword evidence="1" id="KW-0732">Signal</keyword>
<comment type="caution">
    <text evidence="2">The sequence shown here is derived from an EMBL/GenBank/DDBJ whole genome shotgun (WGS) entry which is preliminary data.</text>
</comment>
<feature type="signal peptide" evidence="1">
    <location>
        <begin position="1"/>
        <end position="20"/>
    </location>
</feature>
<dbReference type="InterPro" id="IPR006771">
    <property type="entry name" value="CetA-like"/>
</dbReference>
<dbReference type="Proteomes" id="UP000799772">
    <property type="component" value="Unassembled WGS sequence"/>
</dbReference>
<organism evidence="2 3">
    <name type="scientific">Rhizodiscina lignyota</name>
    <dbReference type="NCBI Taxonomy" id="1504668"/>
    <lineage>
        <taxon>Eukaryota</taxon>
        <taxon>Fungi</taxon>
        <taxon>Dikarya</taxon>
        <taxon>Ascomycota</taxon>
        <taxon>Pezizomycotina</taxon>
        <taxon>Dothideomycetes</taxon>
        <taxon>Pleosporomycetidae</taxon>
        <taxon>Aulographales</taxon>
        <taxon>Rhizodiscinaceae</taxon>
        <taxon>Rhizodiscina</taxon>
    </lineage>
</organism>
<dbReference type="AlphaFoldDB" id="A0A9P4M197"/>
<proteinExistence type="predicted"/>
<dbReference type="OrthoDB" id="3682664at2759"/>
<keyword evidence="3" id="KW-1185">Reference proteome</keyword>
<dbReference type="Pfam" id="PF04681">
    <property type="entry name" value="Bys1"/>
    <property type="match status" value="1"/>
</dbReference>
<sequence length="143" mass="15143">MHFASLSAVALLAMASSAYAGSASVTNRCKQDLWVSITRAGPGETAHTFKLPTGRTWSESYQGTGNSIGVTTNPNYYSPDTAKLIWGYSDQPPMVYWSVNSVNGNIGLPFSVVAGDDCPGTNGFNGGKTLTCSDKENISLYVC</sequence>